<dbReference type="eggNOG" id="KOG3575">
    <property type="taxonomic scope" value="Eukaryota"/>
</dbReference>
<dbReference type="InterPro" id="IPR035500">
    <property type="entry name" value="NHR-like_dom_sf"/>
</dbReference>
<comment type="subcellular location">
    <subcellularLocation>
        <location evidence="1 11">Nucleus</location>
    </subcellularLocation>
</comment>
<evidence type="ECO:0000256" key="2">
    <source>
        <dbReference type="ARBA" id="ARBA00005993"/>
    </source>
</evidence>
<sequence>MNPSSSQSPNDFHLRRKIEKKNCSICDDIGDGCHFGAEACRACAAFFRRTVALGKEYECRQQGYCTVNSIVRSICKSCRLKKCLEVGMKSSCVQPKRDKKKEEEQINHFEFSYPNESGPSSSEMSSIPSLDSMPIFARMKECYEKLENSRNVVHRIEGDNIFEKKTPRALNFRVTLEMSSKEVSLVADWIEWCFEEFRHLPTDQKNLLFLNFVPLFIILERAYLTSKYGEKNQLILPSRDYVQTDKLEEFFTDTELGICGKKLATLFEPSVQLNETFHDLLRAERVELYDFFALTVSLFWDHGLVGQTDECSNIARKMKLDIVKEYTYYLKHFKGEEDPIGQMALKISILTALQRVSHRFREDMSLAHIFDVYTIPSNEHFALIFAAFSIGLIVLIFALRGQRKRIYEENMFKQRVLLSQMFDMYMIRTETIRIRKEQLDAHRQVLNSGKIEDK</sequence>
<dbReference type="PROSITE" id="PS51030">
    <property type="entry name" value="NUCLEAR_REC_DBD_2"/>
    <property type="match status" value="1"/>
</dbReference>
<dbReference type="KEGG" id="crq:GCK72_018426"/>
<dbReference type="AlphaFoldDB" id="E3LNV9"/>
<dbReference type="InterPro" id="IPR000536">
    <property type="entry name" value="Nucl_hrmn_rcpt_lig-bd"/>
</dbReference>
<evidence type="ECO:0000256" key="4">
    <source>
        <dbReference type="ARBA" id="ARBA00022771"/>
    </source>
</evidence>
<dbReference type="RefSeq" id="XP_003114200.2">
    <property type="nucleotide sequence ID" value="XM_003114152.2"/>
</dbReference>
<dbReference type="InterPro" id="IPR049636">
    <property type="entry name" value="HNF4-like_DBD"/>
</dbReference>
<evidence type="ECO:0000259" key="14">
    <source>
        <dbReference type="PROSITE" id="PS51843"/>
    </source>
</evidence>
<keyword evidence="7 11" id="KW-0238">DNA-binding</keyword>
<dbReference type="GO" id="GO:0008270">
    <property type="term" value="F:zinc ion binding"/>
    <property type="evidence" value="ECO:0007669"/>
    <property type="project" value="UniProtKB-KW"/>
</dbReference>
<evidence type="ECO:0000256" key="8">
    <source>
        <dbReference type="ARBA" id="ARBA00023163"/>
    </source>
</evidence>
<dbReference type="CTD" id="9812887"/>
<keyword evidence="12" id="KW-0472">Membrane</keyword>
<comment type="similarity">
    <text evidence="2 11">Belongs to the nuclear hormone receptor family.</text>
</comment>
<dbReference type="GO" id="GO:0005634">
    <property type="term" value="C:nucleus"/>
    <property type="evidence" value="ECO:0007669"/>
    <property type="project" value="UniProtKB-SubCell"/>
</dbReference>
<dbReference type="SUPFAM" id="SSF48508">
    <property type="entry name" value="Nuclear receptor ligand-binding domain"/>
    <property type="match status" value="1"/>
</dbReference>
<dbReference type="EMBL" id="DS268412">
    <property type="protein sequence ID" value="EFP05538.1"/>
    <property type="molecule type" value="Genomic_DNA"/>
</dbReference>
<evidence type="ECO:0000313" key="15">
    <source>
        <dbReference type="EMBL" id="EFP05538.1"/>
    </source>
</evidence>
<keyword evidence="3 11" id="KW-0479">Metal-binding</keyword>
<dbReference type="PANTHER" id="PTHR46011">
    <property type="entry name" value="NUCLEAR HORMONE RECEPTOR FAMILY MEMBER NHR-86-RELATED"/>
    <property type="match status" value="1"/>
</dbReference>
<evidence type="ECO:0000313" key="16">
    <source>
        <dbReference type="Proteomes" id="UP000008281"/>
    </source>
</evidence>
<dbReference type="GO" id="GO:0006357">
    <property type="term" value="P:regulation of transcription by RNA polymerase II"/>
    <property type="evidence" value="ECO:0007669"/>
    <property type="project" value="TreeGrafter"/>
</dbReference>
<feature type="domain" description="Nuclear receptor" evidence="13">
    <location>
        <begin position="20"/>
        <end position="95"/>
    </location>
</feature>
<proteinExistence type="inferred from homology"/>
<protein>
    <submittedName>
        <fullName evidence="15">CRE-NHR-205 protein</fullName>
    </submittedName>
</protein>
<evidence type="ECO:0000256" key="7">
    <source>
        <dbReference type="ARBA" id="ARBA00023125"/>
    </source>
</evidence>
<dbReference type="SUPFAM" id="SSF57716">
    <property type="entry name" value="Glucocorticoid receptor-like (DNA-binding domain)"/>
    <property type="match status" value="1"/>
</dbReference>
<keyword evidence="8 11" id="KW-0804">Transcription</keyword>
<evidence type="ECO:0000256" key="10">
    <source>
        <dbReference type="ARBA" id="ARBA00023242"/>
    </source>
</evidence>
<dbReference type="OMA" id="SHRFRED"/>
<keyword evidence="10 11" id="KW-0539">Nucleus</keyword>
<dbReference type="Pfam" id="PF00105">
    <property type="entry name" value="zf-C4"/>
    <property type="match status" value="1"/>
</dbReference>
<dbReference type="PROSITE" id="PS00031">
    <property type="entry name" value="NUCLEAR_REC_DBD_1"/>
    <property type="match status" value="1"/>
</dbReference>
<dbReference type="GeneID" id="9812887"/>
<dbReference type="HOGENOM" id="CLU_007368_1_1_1"/>
<keyword evidence="5 11" id="KW-0862">Zinc</keyword>
<evidence type="ECO:0000256" key="12">
    <source>
        <dbReference type="SAM" id="Phobius"/>
    </source>
</evidence>
<feature type="transmembrane region" description="Helical" evidence="12">
    <location>
        <begin position="381"/>
        <end position="399"/>
    </location>
</feature>
<gene>
    <name evidence="15" type="primary">Cre-nhr-205</name>
    <name evidence="15" type="ORF">CRE_27175</name>
</gene>
<dbReference type="SMART" id="SM00399">
    <property type="entry name" value="ZnF_C4"/>
    <property type="match status" value="1"/>
</dbReference>
<dbReference type="GO" id="GO:0000978">
    <property type="term" value="F:RNA polymerase II cis-regulatory region sequence-specific DNA binding"/>
    <property type="evidence" value="ECO:0007669"/>
    <property type="project" value="InterPro"/>
</dbReference>
<dbReference type="InterPro" id="IPR001628">
    <property type="entry name" value="Znf_hrmn_rcpt"/>
</dbReference>
<evidence type="ECO:0000256" key="6">
    <source>
        <dbReference type="ARBA" id="ARBA00023015"/>
    </source>
</evidence>
<dbReference type="OrthoDB" id="5789759at2759"/>
<name>E3LNV9_CAERE</name>
<organism evidence="16">
    <name type="scientific">Caenorhabditis remanei</name>
    <name type="common">Caenorhabditis vulgaris</name>
    <dbReference type="NCBI Taxonomy" id="31234"/>
    <lineage>
        <taxon>Eukaryota</taxon>
        <taxon>Metazoa</taxon>
        <taxon>Ecdysozoa</taxon>
        <taxon>Nematoda</taxon>
        <taxon>Chromadorea</taxon>
        <taxon>Rhabditida</taxon>
        <taxon>Rhabditina</taxon>
        <taxon>Rhabditomorpha</taxon>
        <taxon>Rhabditoidea</taxon>
        <taxon>Rhabditidae</taxon>
        <taxon>Peloderinae</taxon>
        <taxon>Caenorhabditis</taxon>
    </lineage>
</organism>
<dbReference type="PANTHER" id="PTHR46011:SF7">
    <property type="entry name" value="NUCLEAR HORMONE RECEPTOR FAMILY-RELATED"/>
    <property type="match status" value="1"/>
</dbReference>
<dbReference type="STRING" id="31234.E3LNV9"/>
<feature type="domain" description="NR LBD" evidence="14">
    <location>
        <begin position="116"/>
        <end position="386"/>
    </location>
</feature>
<keyword evidence="12" id="KW-1133">Transmembrane helix</keyword>
<evidence type="ECO:0000256" key="9">
    <source>
        <dbReference type="ARBA" id="ARBA00023170"/>
    </source>
</evidence>
<accession>E3LNV9</accession>
<keyword evidence="6 11" id="KW-0805">Transcription regulation</keyword>
<dbReference type="Gene3D" id="1.10.565.10">
    <property type="entry name" value="Retinoid X Receptor"/>
    <property type="match status" value="1"/>
</dbReference>
<dbReference type="GO" id="GO:0003700">
    <property type="term" value="F:DNA-binding transcription factor activity"/>
    <property type="evidence" value="ECO:0007669"/>
    <property type="project" value="InterPro"/>
</dbReference>
<keyword evidence="12" id="KW-0812">Transmembrane</keyword>
<dbReference type="PROSITE" id="PS51843">
    <property type="entry name" value="NR_LBD"/>
    <property type="match status" value="1"/>
</dbReference>
<evidence type="ECO:0000256" key="3">
    <source>
        <dbReference type="ARBA" id="ARBA00022723"/>
    </source>
</evidence>
<evidence type="ECO:0000256" key="1">
    <source>
        <dbReference type="ARBA" id="ARBA00004123"/>
    </source>
</evidence>
<evidence type="ECO:0000259" key="13">
    <source>
        <dbReference type="PROSITE" id="PS51030"/>
    </source>
</evidence>
<keyword evidence="16" id="KW-1185">Reference proteome</keyword>
<dbReference type="Proteomes" id="UP000008281">
    <property type="component" value="Unassembled WGS sequence"/>
</dbReference>
<evidence type="ECO:0000256" key="11">
    <source>
        <dbReference type="RuleBase" id="RU004334"/>
    </source>
</evidence>
<dbReference type="CDD" id="cd06960">
    <property type="entry name" value="NR_DBD_HNF4A"/>
    <property type="match status" value="1"/>
</dbReference>
<dbReference type="InterPro" id="IPR013088">
    <property type="entry name" value="Znf_NHR/GATA"/>
</dbReference>
<dbReference type="Gene3D" id="3.30.50.10">
    <property type="entry name" value="Erythroid Transcription Factor GATA-1, subunit A"/>
    <property type="match status" value="1"/>
</dbReference>
<dbReference type="Pfam" id="PF00104">
    <property type="entry name" value="Hormone_recep"/>
    <property type="match status" value="1"/>
</dbReference>
<keyword evidence="4 11" id="KW-0863">Zinc-finger</keyword>
<dbReference type="PRINTS" id="PR00047">
    <property type="entry name" value="STROIDFINGER"/>
</dbReference>
<reference evidence="15" key="1">
    <citation type="submission" date="2007-07" db="EMBL/GenBank/DDBJ databases">
        <title>PCAP assembly of the Caenorhabditis remanei genome.</title>
        <authorList>
            <consortium name="The Caenorhabditis remanei Sequencing Consortium"/>
            <person name="Wilson R.K."/>
        </authorList>
    </citation>
    <scope>NUCLEOTIDE SEQUENCE [LARGE SCALE GENOMIC DNA]</scope>
    <source>
        <strain evidence="15">PB4641</strain>
    </source>
</reference>
<dbReference type="FunCoup" id="E3LNV9">
    <property type="interactions" value="177"/>
</dbReference>
<dbReference type="InParanoid" id="E3LNV9"/>
<keyword evidence="9 11" id="KW-0675">Receptor</keyword>
<evidence type="ECO:0000256" key="5">
    <source>
        <dbReference type="ARBA" id="ARBA00022833"/>
    </source>
</evidence>
<dbReference type="SMART" id="SM00430">
    <property type="entry name" value="HOLI"/>
    <property type="match status" value="1"/>
</dbReference>